<keyword evidence="1" id="KW-0862">Zinc</keyword>
<evidence type="ECO:0000313" key="4">
    <source>
        <dbReference type="Proteomes" id="UP000249619"/>
    </source>
</evidence>
<comment type="caution">
    <text evidence="3">The sequence shown here is derived from an EMBL/GenBank/DDBJ whole genome shotgun (WGS) entry which is preliminary data.</text>
</comment>
<protein>
    <recommendedName>
        <fullName evidence="2">RING-type domain-containing protein</fullName>
    </recommendedName>
</protein>
<dbReference type="AlphaFoldDB" id="A0A364MWT8"/>
<name>A0A364MWT8_STELY</name>
<dbReference type="CDD" id="cd16448">
    <property type="entry name" value="RING-H2"/>
    <property type="match status" value="1"/>
</dbReference>
<sequence>MSDQPEDCIVPGSHAPASTEVYYQVRQRIRNLGEMRKFRQGHDRLDDVLDITPGDLRKFEQLQHGSSSSHTRINNMSDEEIKAEATAARNWLLGMLDFQDKVMLRENEMRLFRFAVEKQMSGQKNNYTEKERLYMALTSTKTTSSFERLRAAFLVVFHLNLAGHLKDVTDLAIVRAERLQSSADAEAERIYALESIVQKSASITVDYFACAVPLSLLTSTANSTSVVDDNAGCCPICQNSYTAFAEFPIKDLLADYPVRIKHCGHIVGKACLEQWMVTPKINEAKYPHRTCPLCRVKVEGVEGPAVPHGLRKHLKKDRRSLESLHELAYGYDVTLEECIVTIVACMSKEIACTELLSEVQRNGGDEKQEDTLRKMLTELQKEKRLWGFRGNVVGIGAGNGDDLHSSKQARFGQWPSAGGSTMNIRTHHEINIPTCFINRIVPELAGAVTSSRGVSIKDRPVS</sequence>
<evidence type="ECO:0000259" key="2">
    <source>
        <dbReference type="PROSITE" id="PS50089"/>
    </source>
</evidence>
<dbReference type="Gene3D" id="3.30.40.10">
    <property type="entry name" value="Zinc/RING finger domain, C3HC4 (zinc finger)"/>
    <property type="match status" value="1"/>
</dbReference>
<keyword evidence="1" id="KW-0863">Zinc-finger</keyword>
<dbReference type="GO" id="GO:0008270">
    <property type="term" value="F:zinc ion binding"/>
    <property type="evidence" value="ECO:0007669"/>
    <property type="project" value="UniProtKB-KW"/>
</dbReference>
<feature type="domain" description="RING-type" evidence="2">
    <location>
        <begin position="234"/>
        <end position="295"/>
    </location>
</feature>
<gene>
    <name evidence="3" type="ORF">DDE83_007225</name>
</gene>
<reference evidence="4" key="1">
    <citation type="submission" date="2018-05" db="EMBL/GenBank/DDBJ databases">
        <title>Draft genome sequence of Stemphylium lycopersici strain CIDEFI 213.</title>
        <authorList>
            <person name="Medina R."/>
            <person name="Franco M.E.E."/>
            <person name="Lucentini C.G."/>
            <person name="Saparrat M.C.N."/>
            <person name="Balatti P.A."/>
        </authorList>
    </citation>
    <scope>NUCLEOTIDE SEQUENCE [LARGE SCALE GENOMIC DNA]</scope>
    <source>
        <strain evidence="4">CIDEFI 213</strain>
    </source>
</reference>
<dbReference type="InterPro" id="IPR013083">
    <property type="entry name" value="Znf_RING/FYVE/PHD"/>
</dbReference>
<dbReference type="STRING" id="183478.A0A364MWT8"/>
<evidence type="ECO:0000256" key="1">
    <source>
        <dbReference type="PROSITE-ProRule" id="PRU00175"/>
    </source>
</evidence>
<dbReference type="EMBL" id="QGDH01000126">
    <property type="protein sequence ID" value="RAR05765.1"/>
    <property type="molecule type" value="Genomic_DNA"/>
</dbReference>
<dbReference type="Proteomes" id="UP000249619">
    <property type="component" value="Unassembled WGS sequence"/>
</dbReference>
<organism evidence="3 4">
    <name type="scientific">Stemphylium lycopersici</name>
    <name type="common">Tomato gray leaf spot disease fungus</name>
    <name type="synonym">Thyrospora lycopersici</name>
    <dbReference type="NCBI Taxonomy" id="183478"/>
    <lineage>
        <taxon>Eukaryota</taxon>
        <taxon>Fungi</taxon>
        <taxon>Dikarya</taxon>
        <taxon>Ascomycota</taxon>
        <taxon>Pezizomycotina</taxon>
        <taxon>Dothideomycetes</taxon>
        <taxon>Pleosporomycetidae</taxon>
        <taxon>Pleosporales</taxon>
        <taxon>Pleosporineae</taxon>
        <taxon>Pleosporaceae</taxon>
        <taxon>Stemphylium</taxon>
    </lineage>
</organism>
<dbReference type="PROSITE" id="PS50089">
    <property type="entry name" value="ZF_RING_2"/>
    <property type="match status" value="1"/>
</dbReference>
<keyword evidence="4" id="KW-1185">Reference proteome</keyword>
<keyword evidence="1" id="KW-0479">Metal-binding</keyword>
<dbReference type="SUPFAM" id="SSF57850">
    <property type="entry name" value="RING/U-box"/>
    <property type="match status" value="1"/>
</dbReference>
<dbReference type="InterPro" id="IPR001841">
    <property type="entry name" value="Znf_RING"/>
</dbReference>
<accession>A0A364MWT8</accession>
<proteinExistence type="predicted"/>
<evidence type="ECO:0000313" key="3">
    <source>
        <dbReference type="EMBL" id="RAR05765.1"/>
    </source>
</evidence>